<evidence type="ECO:0000313" key="5">
    <source>
        <dbReference type="Proteomes" id="UP000054284"/>
    </source>
</evidence>
<dbReference type="InterPro" id="IPR000812">
    <property type="entry name" value="TFIIB"/>
</dbReference>
<dbReference type="InterPro" id="IPR013150">
    <property type="entry name" value="TFIIB_cyclin"/>
</dbReference>
<dbReference type="PANTHER" id="PTHR11618:SF13">
    <property type="entry name" value="TRANSCRIPTION INITIATION FACTOR IIB"/>
    <property type="match status" value="1"/>
</dbReference>
<organism evidence="4 5">
    <name type="scientific">Candidatus Aramenus sulfurataquae</name>
    <dbReference type="NCBI Taxonomy" id="1326980"/>
    <lineage>
        <taxon>Archaea</taxon>
        <taxon>Thermoproteota</taxon>
        <taxon>Thermoprotei</taxon>
        <taxon>Sulfolobales</taxon>
        <taxon>Sulfolobaceae</taxon>
        <taxon>Candidatus Aramenus</taxon>
    </lineage>
</organism>
<gene>
    <name evidence="4" type="ORF">ASUL_09919</name>
</gene>
<reference evidence="4 5" key="1">
    <citation type="journal article" date="2014" name="Genome Announc.">
        <title>Draft Genome Sequence of the Sulfolobales Archaeon AZ1, Obtained through Metagenomic Analysis of a Mexican Hot Spring.</title>
        <authorList>
            <person name="Servin-Garciduenas L.E."/>
            <person name="Martinez-Romero E."/>
        </authorList>
    </citation>
    <scope>NUCLEOTIDE SEQUENCE [LARGE SCALE GENOMIC DNA]</scope>
    <source>
        <strain evidence="4">AZ1-illumnia</strain>
    </source>
</reference>
<feature type="non-terminal residue" evidence="4">
    <location>
        <position position="164"/>
    </location>
</feature>
<keyword evidence="5" id="KW-1185">Reference proteome</keyword>
<keyword evidence="2" id="KW-0804">Transcription</keyword>
<dbReference type="SUPFAM" id="SSF47954">
    <property type="entry name" value="Cyclin-like"/>
    <property type="match status" value="1"/>
</dbReference>
<dbReference type="Proteomes" id="UP000054284">
    <property type="component" value="Unassembled WGS sequence"/>
</dbReference>
<dbReference type="GO" id="GO:0070897">
    <property type="term" value="P:transcription preinitiation complex assembly"/>
    <property type="evidence" value="ECO:0007669"/>
    <property type="project" value="InterPro"/>
</dbReference>
<comment type="caution">
    <text evidence="4">The sequence shown here is derived from an EMBL/GenBank/DDBJ whole genome shotgun (WGS) entry which is preliminary data.</text>
</comment>
<name>W7L469_9CREN</name>
<feature type="domain" description="Transcription factor TFIIB cyclin-like" evidence="3">
    <location>
        <begin position="29"/>
        <end position="102"/>
    </location>
</feature>
<evidence type="ECO:0000259" key="3">
    <source>
        <dbReference type="Pfam" id="PF00382"/>
    </source>
</evidence>
<dbReference type="GO" id="GO:0097550">
    <property type="term" value="C:transcription preinitiation complex"/>
    <property type="evidence" value="ECO:0007669"/>
    <property type="project" value="TreeGrafter"/>
</dbReference>
<evidence type="ECO:0000313" key="4">
    <source>
        <dbReference type="EMBL" id="EWG06379.1"/>
    </source>
</evidence>
<dbReference type="EMBL" id="ASRH01000034">
    <property type="protein sequence ID" value="EWG06379.1"/>
    <property type="molecule type" value="Genomic_DNA"/>
</dbReference>
<dbReference type="AlphaFoldDB" id="W7L469"/>
<sequence length="164" mass="18412">MDDEVKKWFEEELAKYKELHRKSRTEKVRGMIEEACKKLDLPIADQAYELLVSLRERGFVAGIKTELAVGAVIYLAGKAANQPVLIKEIADVLKVNKDRLARAIRLAITKYGVKNPVLRPEVFVDRIVKKLGLPEKVAQDAKDILKDFRVPEGKRSEPFAAGAG</sequence>
<dbReference type="Gene3D" id="1.10.472.10">
    <property type="entry name" value="Cyclin-like"/>
    <property type="match status" value="1"/>
</dbReference>
<dbReference type="InterPro" id="IPR036915">
    <property type="entry name" value="Cyclin-like_sf"/>
</dbReference>
<dbReference type="Pfam" id="PF00382">
    <property type="entry name" value="TFIIB"/>
    <property type="match status" value="1"/>
</dbReference>
<evidence type="ECO:0000256" key="1">
    <source>
        <dbReference type="ARBA" id="ARBA00023015"/>
    </source>
</evidence>
<keyword evidence="1" id="KW-0805">Transcription regulation</keyword>
<evidence type="ECO:0000256" key="2">
    <source>
        <dbReference type="ARBA" id="ARBA00023163"/>
    </source>
</evidence>
<dbReference type="CDD" id="cd00043">
    <property type="entry name" value="CYCLIN_SF"/>
    <property type="match status" value="1"/>
</dbReference>
<protein>
    <submittedName>
        <fullName evidence="4">Transcription initiation factor IIB</fullName>
    </submittedName>
</protein>
<accession>W7L469</accession>
<dbReference type="GO" id="GO:0003743">
    <property type="term" value="F:translation initiation factor activity"/>
    <property type="evidence" value="ECO:0007669"/>
    <property type="project" value="UniProtKB-KW"/>
</dbReference>
<dbReference type="PANTHER" id="PTHR11618">
    <property type="entry name" value="TRANSCRIPTION INITIATION FACTOR IIB-RELATED"/>
    <property type="match status" value="1"/>
</dbReference>
<proteinExistence type="predicted"/>
<dbReference type="GO" id="GO:0017025">
    <property type="term" value="F:TBP-class protein binding"/>
    <property type="evidence" value="ECO:0007669"/>
    <property type="project" value="InterPro"/>
</dbReference>